<name>A0A3E4QYH5_9ACTN</name>
<evidence type="ECO:0000256" key="1">
    <source>
        <dbReference type="SAM" id="MobiDB-lite"/>
    </source>
</evidence>
<reference evidence="3 4" key="1">
    <citation type="submission" date="2018-08" db="EMBL/GenBank/DDBJ databases">
        <title>A genome reference for cultivated species of the human gut microbiota.</title>
        <authorList>
            <person name="Zou Y."/>
            <person name="Xue W."/>
            <person name="Luo G."/>
        </authorList>
    </citation>
    <scope>NUCLEOTIDE SEQUENCE [LARGE SCALE GENOMIC DNA]</scope>
    <source>
        <strain evidence="3 4">TF08-14</strain>
    </source>
</reference>
<evidence type="ECO:0000256" key="2">
    <source>
        <dbReference type="SAM" id="Phobius"/>
    </source>
</evidence>
<dbReference type="Proteomes" id="UP000260943">
    <property type="component" value="Unassembled WGS sequence"/>
</dbReference>
<proteinExistence type="predicted"/>
<keyword evidence="2" id="KW-0472">Membrane</keyword>
<feature type="compositionally biased region" description="Basic residues" evidence="1">
    <location>
        <begin position="45"/>
        <end position="59"/>
    </location>
</feature>
<dbReference type="RefSeq" id="WP_009141935.1">
    <property type="nucleotide sequence ID" value="NZ_CABKQG010000007.1"/>
</dbReference>
<gene>
    <name evidence="3" type="ORF">DXC81_00910</name>
</gene>
<keyword evidence="2" id="KW-0812">Transmembrane</keyword>
<dbReference type="GeneID" id="62759590"/>
<evidence type="ECO:0000313" key="4">
    <source>
        <dbReference type="Proteomes" id="UP000260943"/>
    </source>
</evidence>
<protein>
    <submittedName>
        <fullName evidence="3">Uncharacterized protein</fullName>
    </submittedName>
</protein>
<accession>A0A3E4QYH5</accession>
<keyword evidence="2" id="KW-1133">Transmembrane helix</keyword>
<feature type="transmembrane region" description="Helical" evidence="2">
    <location>
        <begin position="12"/>
        <end position="29"/>
    </location>
</feature>
<comment type="caution">
    <text evidence="3">The sequence shown here is derived from an EMBL/GenBank/DDBJ whole genome shotgun (WGS) entry which is preliminary data.</text>
</comment>
<feature type="region of interest" description="Disordered" evidence="1">
    <location>
        <begin position="33"/>
        <end position="59"/>
    </location>
</feature>
<evidence type="ECO:0000313" key="3">
    <source>
        <dbReference type="EMBL" id="RGL12252.1"/>
    </source>
</evidence>
<sequence length="59" mass="6457">METVAPSLGSQLMWMLILVVAVVMGAGFYRVKHRDGNTSAPSSSKKAKKRPTKKGPKKR</sequence>
<dbReference type="AlphaFoldDB" id="A0A3E4QYH5"/>
<dbReference type="EMBL" id="QSRJ01000001">
    <property type="protein sequence ID" value="RGL12252.1"/>
    <property type="molecule type" value="Genomic_DNA"/>
</dbReference>
<organism evidence="3 4">
    <name type="scientific">Collinsella tanakaei</name>
    <dbReference type="NCBI Taxonomy" id="626935"/>
    <lineage>
        <taxon>Bacteria</taxon>
        <taxon>Bacillati</taxon>
        <taxon>Actinomycetota</taxon>
        <taxon>Coriobacteriia</taxon>
        <taxon>Coriobacteriales</taxon>
        <taxon>Coriobacteriaceae</taxon>
        <taxon>Collinsella</taxon>
    </lineage>
</organism>